<feature type="region of interest" description="Disordered" evidence="1">
    <location>
        <begin position="237"/>
        <end position="257"/>
    </location>
</feature>
<feature type="region of interest" description="Disordered" evidence="1">
    <location>
        <begin position="1"/>
        <end position="44"/>
    </location>
</feature>
<feature type="transmembrane region" description="Helical" evidence="2">
    <location>
        <begin position="149"/>
        <end position="177"/>
    </location>
</feature>
<keyword evidence="2" id="KW-0812">Transmembrane</keyword>
<name>A0AA38XIL1_9EURO</name>
<feature type="compositionally biased region" description="Basic and acidic residues" evidence="1">
    <location>
        <begin position="349"/>
        <end position="361"/>
    </location>
</feature>
<proteinExistence type="predicted"/>
<dbReference type="Proteomes" id="UP001172673">
    <property type="component" value="Unassembled WGS sequence"/>
</dbReference>
<dbReference type="AlphaFoldDB" id="A0AA38XIL1"/>
<organism evidence="3 4">
    <name type="scientific">Cladophialophora chaetospira</name>
    <dbReference type="NCBI Taxonomy" id="386627"/>
    <lineage>
        <taxon>Eukaryota</taxon>
        <taxon>Fungi</taxon>
        <taxon>Dikarya</taxon>
        <taxon>Ascomycota</taxon>
        <taxon>Pezizomycotina</taxon>
        <taxon>Eurotiomycetes</taxon>
        <taxon>Chaetothyriomycetidae</taxon>
        <taxon>Chaetothyriales</taxon>
        <taxon>Herpotrichiellaceae</taxon>
        <taxon>Cladophialophora</taxon>
    </lineage>
</organism>
<evidence type="ECO:0000313" key="3">
    <source>
        <dbReference type="EMBL" id="KAJ9614155.1"/>
    </source>
</evidence>
<protein>
    <submittedName>
        <fullName evidence="3">Uncharacterized protein</fullName>
    </submittedName>
</protein>
<comment type="caution">
    <text evidence="3">The sequence shown here is derived from an EMBL/GenBank/DDBJ whole genome shotgun (WGS) entry which is preliminary data.</text>
</comment>
<evidence type="ECO:0000256" key="1">
    <source>
        <dbReference type="SAM" id="MobiDB-lite"/>
    </source>
</evidence>
<gene>
    <name evidence="3" type="ORF">H2200_002291</name>
</gene>
<feature type="transmembrane region" description="Helical" evidence="2">
    <location>
        <begin position="113"/>
        <end position="137"/>
    </location>
</feature>
<evidence type="ECO:0000313" key="4">
    <source>
        <dbReference type="Proteomes" id="UP001172673"/>
    </source>
</evidence>
<feature type="compositionally biased region" description="Polar residues" evidence="1">
    <location>
        <begin position="478"/>
        <end position="488"/>
    </location>
</feature>
<dbReference type="EMBL" id="JAPDRK010000003">
    <property type="protein sequence ID" value="KAJ9614155.1"/>
    <property type="molecule type" value="Genomic_DNA"/>
</dbReference>
<feature type="region of interest" description="Disordered" evidence="1">
    <location>
        <begin position="316"/>
        <end position="361"/>
    </location>
</feature>
<feature type="region of interest" description="Disordered" evidence="1">
    <location>
        <begin position="441"/>
        <end position="539"/>
    </location>
</feature>
<evidence type="ECO:0000256" key="2">
    <source>
        <dbReference type="SAM" id="Phobius"/>
    </source>
</evidence>
<feature type="compositionally biased region" description="Polar residues" evidence="1">
    <location>
        <begin position="441"/>
        <end position="451"/>
    </location>
</feature>
<accession>A0AA38XIL1</accession>
<keyword evidence="4" id="KW-1185">Reference proteome</keyword>
<sequence>MGVEPPFIYDRPSAYTFGGPTQRGFNPKSATQASWAPKPQTPKKDGPLVDFNKHPDSYIVVPYGNLNAKAMPLNTQKKIVRSRQVQLFLRVCTLIGALGALFCVIAINKTTATVGWIIRCAPAVAILHTLYAVMHLARAPTSRTAGSTASYMIFAAMIDTGLIPFWAFCALISHADWAKNEYGWSSLFKNDDLTYKIIYAFFILSSVEGGLILASLLLDIYLTVKFRQISKLPPDMNPLEPNLTSRHKRNKSEITDRNMRNSGLVAAKRESQVSGFKRVPFIHTRTDSADSITLYGSEGARNSRVEFRKDIDESEKDPWRWSRNSSPERPRSAVVPSPTSRAAGSGMDFRPERSSMLKEKPSKASSWLSYADYEGVPTPLSENANAELNGEVRPVSPVSAMSDHDASFAKVQHERENWFNGSPAHNSQAHLPQATYHNQTTIPVHNGSRTSLAMPPPSAPPKKRSREPLGMNPPTPTRTPLQDTNGNAQVRPGPTPTGSRPSSFVGSGGKTRFYGNLRSSMGGSPLNSPSRTTSDEGKDFGAAVKEVEDMYERTRTMQTESDYSANFEVYGSESEDEDGGKLSAQITTVQTASPSQWNGVRQASNSTGFDLNRGYAGLGSEFGLGMGRRRDVSGKMLEEGRASPARSPERSPARDTARSPERSPVRNPFRSPERSPERNSGYDSDGGRSSPTKSIRSPGWDAFKDLLAATAQNGYVQKVM</sequence>
<keyword evidence="2" id="KW-0472">Membrane</keyword>
<feature type="compositionally biased region" description="Polar residues" evidence="1">
    <location>
        <begin position="517"/>
        <end position="532"/>
    </location>
</feature>
<feature type="transmembrane region" description="Helical" evidence="2">
    <location>
        <begin position="87"/>
        <end position="107"/>
    </location>
</feature>
<reference evidence="3" key="1">
    <citation type="submission" date="2022-10" db="EMBL/GenBank/DDBJ databases">
        <title>Culturing micro-colonial fungi from biological soil crusts in the Mojave desert and describing Neophaeococcomyces mojavensis, and introducing the new genera and species Taxawa tesnikishii.</title>
        <authorList>
            <person name="Kurbessoian T."/>
            <person name="Stajich J.E."/>
        </authorList>
    </citation>
    <scope>NUCLEOTIDE SEQUENCE</scope>
    <source>
        <strain evidence="3">TK_41</strain>
    </source>
</reference>
<feature type="compositionally biased region" description="Basic and acidic residues" evidence="1">
    <location>
        <begin position="637"/>
        <end position="664"/>
    </location>
</feature>
<feature type="region of interest" description="Disordered" evidence="1">
    <location>
        <begin position="637"/>
        <end position="698"/>
    </location>
</feature>
<feature type="compositionally biased region" description="Basic and acidic residues" evidence="1">
    <location>
        <begin position="316"/>
        <end position="331"/>
    </location>
</feature>
<feature type="transmembrane region" description="Helical" evidence="2">
    <location>
        <begin position="197"/>
        <end position="222"/>
    </location>
</feature>
<keyword evidence="2" id="KW-1133">Transmembrane helix</keyword>